<dbReference type="EMBL" id="AMCI01000287">
    <property type="protein sequence ID" value="EJX09933.1"/>
    <property type="molecule type" value="Genomic_DNA"/>
</dbReference>
<sequence length="431" mass="50484">MPRDRKTVKFKLSPTDSAAIAYNLKFEQLSKTFQNYHYMGSDTLANPYYFYIFSRPTYYNYPMHQVIGKLADRPADSTAYQMPSLLPQQQVTPVALLNGISSALAHVYTQAPQYIANNEDAHLNETGIRKDLNKEVKPTIKLTEKIKDNPQDMDNKLDLDDWDIVVHRPNFWKFKFNFSLDMMQYYVSKNWHKGGESHNSWVTGSTIEANYDNKQKVTFENRLEMRLGFQTSKDDKEHKYLSNSDLLRLTNKLGLKASKHWYYTVMLQSWTQFHPSYKKNDKKVYSDFMSPFESVFSIGMNYKLNVKNFNLSAAVSPFASNLKYVDRKGLSTSFGVKENKHSKFDFGSNITIDYNWNIAKNISWKGRIFYFTDYDSAKMEWENTFNLKINNFLTTKVFLYPRFDDGVSKKNDSNTYFQFNETLSLGFSYSF</sequence>
<protein>
    <recommendedName>
        <fullName evidence="2">DUF3078 domain-containing protein</fullName>
    </recommendedName>
</protein>
<accession>J9H262</accession>
<reference evidence="1" key="1">
    <citation type="journal article" date="2012" name="PLoS ONE">
        <title>Gene sets for utilization of primary and secondary nutrition supplies in the distal gut of endangered iberian lynx.</title>
        <authorList>
            <person name="Alcaide M."/>
            <person name="Messina E."/>
            <person name="Richter M."/>
            <person name="Bargiela R."/>
            <person name="Peplies J."/>
            <person name="Huws S.A."/>
            <person name="Newbold C.J."/>
            <person name="Golyshin P.N."/>
            <person name="Simon M.A."/>
            <person name="Lopez G."/>
            <person name="Yakimov M.M."/>
            <person name="Ferrer M."/>
        </authorList>
    </citation>
    <scope>NUCLEOTIDE SEQUENCE</scope>
</reference>
<organism evidence="1">
    <name type="scientific">gut metagenome</name>
    <dbReference type="NCBI Taxonomy" id="749906"/>
    <lineage>
        <taxon>unclassified sequences</taxon>
        <taxon>metagenomes</taxon>
        <taxon>organismal metagenomes</taxon>
    </lineage>
</organism>
<comment type="caution">
    <text evidence="1">The sequence shown here is derived from an EMBL/GenBank/DDBJ whole genome shotgun (WGS) entry which is preliminary data.</text>
</comment>
<evidence type="ECO:0008006" key="2">
    <source>
        <dbReference type="Google" id="ProtNLM"/>
    </source>
</evidence>
<gene>
    <name evidence="1" type="ORF">EVA_01959</name>
</gene>
<name>J9H262_9ZZZZ</name>
<evidence type="ECO:0000313" key="1">
    <source>
        <dbReference type="EMBL" id="EJX09933.1"/>
    </source>
</evidence>
<dbReference type="InterPro" id="IPR021428">
    <property type="entry name" value="DUF3078"/>
</dbReference>
<dbReference type="Pfam" id="PF11276">
    <property type="entry name" value="DUF3078"/>
    <property type="match status" value="1"/>
</dbReference>
<dbReference type="AlphaFoldDB" id="J9H262"/>
<proteinExistence type="predicted"/>